<reference evidence="2" key="1">
    <citation type="journal article" date="2020" name="New Phytol.">
        <title>Comparative genomics reveals dynamic genome evolution in host specialist ectomycorrhizal fungi.</title>
        <authorList>
            <person name="Lofgren L.A."/>
            <person name="Nguyen N.H."/>
            <person name="Vilgalys R."/>
            <person name="Ruytinx J."/>
            <person name="Liao H.L."/>
            <person name="Branco S."/>
            <person name="Kuo A."/>
            <person name="LaButti K."/>
            <person name="Lipzen A."/>
            <person name="Andreopoulos W."/>
            <person name="Pangilinan J."/>
            <person name="Riley R."/>
            <person name="Hundley H."/>
            <person name="Na H."/>
            <person name="Barry K."/>
            <person name="Grigoriev I.V."/>
            <person name="Stajich J.E."/>
            <person name="Kennedy P.G."/>
        </authorList>
    </citation>
    <scope>NUCLEOTIDE SEQUENCE</scope>
    <source>
        <strain evidence="2">DOB743</strain>
    </source>
</reference>
<protein>
    <submittedName>
        <fullName evidence="2">Uncharacterized protein</fullName>
    </submittedName>
</protein>
<name>A0A9P6ZRM1_9AGAM</name>
<feature type="region of interest" description="Disordered" evidence="1">
    <location>
        <begin position="195"/>
        <end position="464"/>
    </location>
</feature>
<feature type="compositionally biased region" description="Low complexity" evidence="1">
    <location>
        <begin position="399"/>
        <end position="416"/>
    </location>
</feature>
<feature type="compositionally biased region" description="Basic and acidic residues" evidence="1">
    <location>
        <begin position="211"/>
        <end position="220"/>
    </location>
</feature>
<feature type="compositionally biased region" description="Acidic residues" evidence="1">
    <location>
        <begin position="259"/>
        <end position="269"/>
    </location>
</feature>
<proteinExistence type="predicted"/>
<dbReference type="EMBL" id="JABBWD010000033">
    <property type="protein sequence ID" value="KAG1775525.1"/>
    <property type="molecule type" value="Genomic_DNA"/>
</dbReference>
<gene>
    <name evidence="2" type="ORF">EV702DRAFT_1117162</name>
</gene>
<dbReference type="Proteomes" id="UP000714275">
    <property type="component" value="Unassembled WGS sequence"/>
</dbReference>
<comment type="caution">
    <text evidence="2">The sequence shown here is derived from an EMBL/GenBank/DDBJ whole genome shotgun (WGS) entry which is preliminary data.</text>
</comment>
<organism evidence="2 3">
    <name type="scientific">Suillus placidus</name>
    <dbReference type="NCBI Taxonomy" id="48579"/>
    <lineage>
        <taxon>Eukaryota</taxon>
        <taxon>Fungi</taxon>
        <taxon>Dikarya</taxon>
        <taxon>Basidiomycota</taxon>
        <taxon>Agaricomycotina</taxon>
        <taxon>Agaricomycetes</taxon>
        <taxon>Agaricomycetidae</taxon>
        <taxon>Boletales</taxon>
        <taxon>Suillineae</taxon>
        <taxon>Suillaceae</taxon>
        <taxon>Suillus</taxon>
    </lineage>
</organism>
<feature type="compositionally biased region" description="Acidic residues" evidence="1">
    <location>
        <begin position="221"/>
        <end position="240"/>
    </location>
</feature>
<dbReference type="AlphaFoldDB" id="A0A9P6ZRM1"/>
<evidence type="ECO:0000313" key="3">
    <source>
        <dbReference type="Proteomes" id="UP000714275"/>
    </source>
</evidence>
<accession>A0A9P6ZRM1</accession>
<evidence type="ECO:0000256" key="1">
    <source>
        <dbReference type="SAM" id="MobiDB-lite"/>
    </source>
</evidence>
<sequence length="476" mass="54622">MAYINKGVVDNNELSHHDDDPRAYPFPFGQFAGKRLDTVSNGLRRWATRAHLARNPWYPAYIKANKRYEEFLLQTPEAYPFPFGEHEDERLDEVPEDLIWWSIHPSRSGNAWHQNLAEANRLYLDKVYDQKSPGSVTVWFGERYKGYRLDDVYKRPGFIRFCLKPEHNKCPWYHRFKDLVQRYKIYLQTHRRPYHPRAPAHVENPTGQRLGKWDDGRGSVEPEDDYERDDFVVDDDDDEKEIYQETGSDFRLDNTNDLAVDDDSDDEEDHANSESTENSNTDGSVAQAEGLSPSHASADISQTSGSDSDDDLPLDELRNKTVIKHLSDGKVTSSNNRRRICHSSSGEETDTADQPPPKRLRRRSEHEGLYLVHRSSSTDSHSDAESAALDEPETPHRYQLSQSLSALSLSQESAGSINNDDELPRVPRKSLRLQGTSVRRESGNDGSDIPEYDTRTNTPSRLGRRYRALIQSDVEE</sequence>
<dbReference type="OrthoDB" id="4770086at2759"/>
<evidence type="ECO:0000313" key="2">
    <source>
        <dbReference type="EMBL" id="KAG1775525.1"/>
    </source>
</evidence>
<keyword evidence="3" id="KW-1185">Reference proteome</keyword>